<comment type="caution">
    <text evidence="2">The sequence shown here is derived from an EMBL/GenBank/DDBJ whole genome shotgun (WGS) entry which is preliminary data.</text>
</comment>
<gene>
    <name evidence="2" type="ORF">BCR43DRAFT_494925</name>
</gene>
<protein>
    <submittedName>
        <fullName evidence="2">Uncharacterized protein</fullName>
    </submittedName>
</protein>
<feature type="compositionally biased region" description="Low complexity" evidence="1">
    <location>
        <begin position="78"/>
        <end position="94"/>
    </location>
</feature>
<dbReference type="EMBL" id="MCGN01000007">
    <property type="protein sequence ID" value="ORY94979.1"/>
    <property type="molecule type" value="Genomic_DNA"/>
</dbReference>
<feature type="region of interest" description="Disordered" evidence="1">
    <location>
        <begin position="189"/>
        <end position="216"/>
    </location>
</feature>
<accession>A0A1X2H8U3</accession>
<dbReference type="STRING" id="13706.A0A1X2H8U3"/>
<proteinExistence type="predicted"/>
<feature type="compositionally biased region" description="Basic and acidic residues" evidence="1">
    <location>
        <begin position="66"/>
        <end position="76"/>
    </location>
</feature>
<organism evidence="2 3">
    <name type="scientific">Syncephalastrum racemosum</name>
    <name type="common">Filamentous fungus</name>
    <dbReference type="NCBI Taxonomy" id="13706"/>
    <lineage>
        <taxon>Eukaryota</taxon>
        <taxon>Fungi</taxon>
        <taxon>Fungi incertae sedis</taxon>
        <taxon>Mucoromycota</taxon>
        <taxon>Mucoromycotina</taxon>
        <taxon>Mucoromycetes</taxon>
        <taxon>Mucorales</taxon>
        <taxon>Syncephalastraceae</taxon>
        <taxon>Syncephalastrum</taxon>
    </lineage>
</organism>
<dbReference type="AlphaFoldDB" id="A0A1X2H8U3"/>
<evidence type="ECO:0000313" key="3">
    <source>
        <dbReference type="Proteomes" id="UP000242180"/>
    </source>
</evidence>
<feature type="compositionally biased region" description="Basic and acidic residues" evidence="1">
    <location>
        <begin position="202"/>
        <end position="216"/>
    </location>
</feature>
<feature type="compositionally biased region" description="Pro residues" evidence="1">
    <location>
        <begin position="114"/>
        <end position="126"/>
    </location>
</feature>
<dbReference type="OrthoDB" id="2381286at2759"/>
<evidence type="ECO:0000313" key="2">
    <source>
        <dbReference type="EMBL" id="ORY94979.1"/>
    </source>
</evidence>
<feature type="compositionally biased region" description="Polar residues" evidence="1">
    <location>
        <begin position="37"/>
        <end position="65"/>
    </location>
</feature>
<evidence type="ECO:0000256" key="1">
    <source>
        <dbReference type="SAM" id="MobiDB-lite"/>
    </source>
</evidence>
<sequence length="325" mass="37275">MLESPPPARAQYGHYYPGQLSHDARWSLQSEATSFSPRNSQYYYNPHQSSPGLPYMSPTQNSQQAEEWRVSSKESWKVASAYNNNNSSSSVNYNEPSVMPEEHYYSPASKHPSKPLPQEPPMPPPRHSGVFATAVECYDPQQPTSYYYYSDQLPLEPTPDDSTYVNDYHNYDGYNDYDHDYCYPPSWSPDSPSMVSTPPEEPVAKKSEPVTSNERKTRQITVQSINREHRVWIDVEPTETGISLAEKIHTIATFRTRKILTITTKSGRVVPIDHRPVFGSWMDMEAFQDGEQWKVEWGQLDKGFMDRIFSKVIQVGSGRRRDASK</sequence>
<dbReference type="InParanoid" id="A0A1X2H8U3"/>
<dbReference type="Proteomes" id="UP000242180">
    <property type="component" value="Unassembled WGS sequence"/>
</dbReference>
<keyword evidence="3" id="KW-1185">Reference proteome</keyword>
<name>A0A1X2H8U3_SYNRA</name>
<feature type="region of interest" description="Disordered" evidence="1">
    <location>
        <begin position="37"/>
        <end position="127"/>
    </location>
</feature>
<reference evidence="2 3" key="1">
    <citation type="submission" date="2016-07" db="EMBL/GenBank/DDBJ databases">
        <title>Pervasive Adenine N6-methylation of Active Genes in Fungi.</title>
        <authorList>
            <consortium name="DOE Joint Genome Institute"/>
            <person name="Mondo S.J."/>
            <person name="Dannebaum R.O."/>
            <person name="Kuo R.C."/>
            <person name="Labutti K."/>
            <person name="Haridas S."/>
            <person name="Kuo A."/>
            <person name="Salamov A."/>
            <person name="Ahrendt S.R."/>
            <person name="Lipzen A."/>
            <person name="Sullivan W."/>
            <person name="Andreopoulos W.B."/>
            <person name="Clum A."/>
            <person name="Lindquist E."/>
            <person name="Daum C."/>
            <person name="Ramamoorthy G.K."/>
            <person name="Gryganskyi A."/>
            <person name="Culley D."/>
            <person name="Magnuson J.K."/>
            <person name="James T.Y."/>
            <person name="O'Malley M.A."/>
            <person name="Stajich J.E."/>
            <person name="Spatafora J.W."/>
            <person name="Visel A."/>
            <person name="Grigoriev I.V."/>
        </authorList>
    </citation>
    <scope>NUCLEOTIDE SEQUENCE [LARGE SCALE GENOMIC DNA]</scope>
    <source>
        <strain evidence="2 3">NRRL 2496</strain>
    </source>
</reference>